<accession>A0A426TY01</accession>
<reference evidence="1 2" key="1">
    <citation type="submission" date="2018-12" db="EMBL/GenBank/DDBJ databases">
        <title>Genome Sequence of Candidatus Viridilinea halotolerans isolated from saline sulfide-rich spring.</title>
        <authorList>
            <person name="Grouzdev D.S."/>
            <person name="Burganskaya E.I."/>
            <person name="Krutkina M.S."/>
            <person name="Sukhacheva M.V."/>
            <person name="Gorlenko V.M."/>
        </authorList>
    </citation>
    <scope>NUCLEOTIDE SEQUENCE [LARGE SCALE GENOMIC DNA]</scope>
    <source>
        <strain evidence="1">Chok-6</strain>
    </source>
</reference>
<organism evidence="1 2">
    <name type="scientific">Candidatus Viridilinea halotolerans</name>
    <dbReference type="NCBI Taxonomy" id="2491704"/>
    <lineage>
        <taxon>Bacteria</taxon>
        <taxon>Bacillati</taxon>
        <taxon>Chloroflexota</taxon>
        <taxon>Chloroflexia</taxon>
        <taxon>Chloroflexales</taxon>
        <taxon>Chloroflexineae</taxon>
        <taxon>Oscillochloridaceae</taxon>
        <taxon>Candidatus Viridilinea</taxon>
    </lineage>
</organism>
<dbReference type="AlphaFoldDB" id="A0A426TY01"/>
<evidence type="ECO:0000313" key="1">
    <source>
        <dbReference type="EMBL" id="RRR70718.1"/>
    </source>
</evidence>
<sequence>MDDAYGHEEPQDESHNAHIVANGDYLAVQQHGQPRYVYRRVPPDKSLHPFVSKREHNGDLYGLAWIEDDE</sequence>
<comment type="caution">
    <text evidence="1">The sequence shown here is derived from an EMBL/GenBank/DDBJ whole genome shotgun (WGS) entry which is preliminary data.</text>
</comment>
<protein>
    <submittedName>
        <fullName evidence="1">Uncharacterized protein</fullName>
    </submittedName>
</protein>
<gene>
    <name evidence="1" type="ORF">EI684_12830</name>
</gene>
<proteinExistence type="predicted"/>
<dbReference type="EMBL" id="RSAS01000501">
    <property type="protein sequence ID" value="RRR70718.1"/>
    <property type="molecule type" value="Genomic_DNA"/>
</dbReference>
<dbReference type="Proteomes" id="UP000280307">
    <property type="component" value="Unassembled WGS sequence"/>
</dbReference>
<evidence type="ECO:0000313" key="2">
    <source>
        <dbReference type="Proteomes" id="UP000280307"/>
    </source>
</evidence>
<name>A0A426TY01_9CHLR</name>